<evidence type="ECO:0000313" key="3">
    <source>
        <dbReference type="Proteomes" id="UP000199657"/>
    </source>
</evidence>
<accession>A0A1H8QNB7</accession>
<dbReference type="RefSeq" id="WP_091639903.1">
    <property type="nucleotide sequence ID" value="NZ_FOEG01000001.1"/>
</dbReference>
<keyword evidence="3" id="KW-1185">Reference proteome</keyword>
<reference evidence="2 3" key="1">
    <citation type="submission" date="2016-10" db="EMBL/GenBank/DDBJ databases">
        <authorList>
            <person name="de Groot N.N."/>
        </authorList>
    </citation>
    <scope>NUCLEOTIDE SEQUENCE [LARGE SCALE GENOMIC DNA]</scope>
    <source>
        <strain evidence="2 3">CGMCC 1.6291</strain>
    </source>
</reference>
<evidence type="ECO:0000313" key="2">
    <source>
        <dbReference type="EMBL" id="SEO55546.1"/>
    </source>
</evidence>
<organism evidence="2 3">
    <name type="scientific">Aquisalimonas asiatica</name>
    <dbReference type="NCBI Taxonomy" id="406100"/>
    <lineage>
        <taxon>Bacteria</taxon>
        <taxon>Pseudomonadati</taxon>
        <taxon>Pseudomonadota</taxon>
        <taxon>Gammaproteobacteria</taxon>
        <taxon>Chromatiales</taxon>
        <taxon>Ectothiorhodospiraceae</taxon>
        <taxon>Aquisalimonas</taxon>
    </lineage>
</organism>
<dbReference type="Proteomes" id="UP000199657">
    <property type="component" value="Unassembled WGS sequence"/>
</dbReference>
<dbReference type="STRING" id="406100.SAMN04488052_101674"/>
<evidence type="ECO:0000256" key="1">
    <source>
        <dbReference type="SAM" id="MobiDB-lite"/>
    </source>
</evidence>
<dbReference type="EMBL" id="FOEG01000001">
    <property type="protein sequence ID" value="SEO55546.1"/>
    <property type="molecule type" value="Genomic_DNA"/>
</dbReference>
<proteinExistence type="predicted"/>
<feature type="region of interest" description="Disordered" evidence="1">
    <location>
        <begin position="1"/>
        <end position="27"/>
    </location>
</feature>
<sequence length="119" mass="13443">MSTDKKKPAVGAAGQSASQRKKLFANGSRPTPKIWRAVALLNTGHRFNRWDFSRLIYDFCGNSTMAEIARGMGHRIAQDETVVRGYRGTRTRCKEYFLEVSEQEKAKTMLRVCGDREAA</sequence>
<gene>
    <name evidence="2" type="ORF">SAMN04488052_101674</name>
</gene>
<protein>
    <submittedName>
        <fullName evidence="2">Uncharacterized protein</fullName>
    </submittedName>
</protein>
<dbReference type="AlphaFoldDB" id="A0A1H8QNB7"/>
<name>A0A1H8QNB7_9GAMM</name>